<accession>A0A2J6QXY1</accession>
<feature type="non-terminal residue" evidence="1">
    <location>
        <position position="60"/>
    </location>
</feature>
<reference evidence="1 2" key="1">
    <citation type="submission" date="2016-04" db="EMBL/GenBank/DDBJ databases">
        <title>A degradative enzymes factory behind the ericoid mycorrhizal symbiosis.</title>
        <authorList>
            <consortium name="DOE Joint Genome Institute"/>
            <person name="Martino E."/>
            <person name="Morin E."/>
            <person name="Grelet G."/>
            <person name="Kuo A."/>
            <person name="Kohler A."/>
            <person name="Daghino S."/>
            <person name="Barry K."/>
            <person name="Choi C."/>
            <person name="Cichocki N."/>
            <person name="Clum A."/>
            <person name="Copeland A."/>
            <person name="Hainaut M."/>
            <person name="Haridas S."/>
            <person name="Labutti K."/>
            <person name="Lindquist E."/>
            <person name="Lipzen A."/>
            <person name="Khouja H.-R."/>
            <person name="Murat C."/>
            <person name="Ohm R."/>
            <person name="Olson A."/>
            <person name="Spatafora J."/>
            <person name="Veneault-Fourrey C."/>
            <person name="Henrissat B."/>
            <person name="Grigoriev I."/>
            <person name="Martin F."/>
            <person name="Perotto S."/>
        </authorList>
    </citation>
    <scope>NUCLEOTIDE SEQUENCE [LARGE SCALE GENOMIC DNA]</scope>
    <source>
        <strain evidence="1 2">F</strain>
    </source>
</reference>
<dbReference type="OrthoDB" id="5430496at2759"/>
<dbReference type="PANTHER" id="PTHR24148:SF64">
    <property type="entry name" value="HETEROKARYON INCOMPATIBILITY DOMAIN-CONTAINING PROTEIN"/>
    <property type="match status" value="1"/>
</dbReference>
<dbReference type="STRING" id="1149755.A0A2J6QXY1"/>
<dbReference type="AlphaFoldDB" id="A0A2J6QXY1"/>
<organism evidence="1 2">
    <name type="scientific">Hyaloscypha variabilis (strain UAMH 11265 / GT02V1 / F)</name>
    <name type="common">Meliniomyces variabilis</name>
    <dbReference type="NCBI Taxonomy" id="1149755"/>
    <lineage>
        <taxon>Eukaryota</taxon>
        <taxon>Fungi</taxon>
        <taxon>Dikarya</taxon>
        <taxon>Ascomycota</taxon>
        <taxon>Pezizomycotina</taxon>
        <taxon>Leotiomycetes</taxon>
        <taxon>Helotiales</taxon>
        <taxon>Hyaloscyphaceae</taxon>
        <taxon>Hyaloscypha</taxon>
        <taxon>Hyaloscypha variabilis</taxon>
    </lineage>
</organism>
<protein>
    <submittedName>
        <fullName evidence="1">Uncharacterized protein</fullName>
    </submittedName>
</protein>
<dbReference type="EMBL" id="KZ613964">
    <property type="protein sequence ID" value="PMD31122.1"/>
    <property type="molecule type" value="Genomic_DNA"/>
</dbReference>
<dbReference type="InterPro" id="IPR052895">
    <property type="entry name" value="HetReg/Transcr_Mod"/>
</dbReference>
<gene>
    <name evidence="1" type="ORF">L207DRAFT_385252</name>
</gene>
<sequence length="60" mass="6812">RRFFITEKGYLGLGPGHMEVGDQVTVLFGGKTPFILRKFEDHFKLIGESYIHGIMEGEVI</sequence>
<dbReference type="Proteomes" id="UP000235786">
    <property type="component" value="Unassembled WGS sequence"/>
</dbReference>
<evidence type="ECO:0000313" key="2">
    <source>
        <dbReference type="Proteomes" id="UP000235786"/>
    </source>
</evidence>
<dbReference type="PANTHER" id="PTHR24148">
    <property type="entry name" value="ANKYRIN REPEAT DOMAIN-CONTAINING PROTEIN 39 HOMOLOG-RELATED"/>
    <property type="match status" value="1"/>
</dbReference>
<name>A0A2J6QXY1_HYAVF</name>
<proteinExistence type="predicted"/>
<evidence type="ECO:0000313" key="1">
    <source>
        <dbReference type="EMBL" id="PMD31122.1"/>
    </source>
</evidence>
<dbReference type="Pfam" id="PF26639">
    <property type="entry name" value="Het-6_barrel"/>
    <property type="match status" value="1"/>
</dbReference>
<keyword evidence="2" id="KW-1185">Reference proteome</keyword>
<feature type="non-terminal residue" evidence="1">
    <location>
        <position position="1"/>
    </location>
</feature>